<evidence type="ECO:0000313" key="3">
    <source>
        <dbReference type="WBParaSite" id="PSU_v2.g4650.t1"/>
    </source>
</evidence>
<keyword evidence="2" id="KW-1185">Reference proteome</keyword>
<sequence length="84" mass="9439">MLFLATLYDIPQMNLTRFFVTKSDNDNDDDDDDENEIKPIHMSNGGPKYTKYDNDNVITPSGGGYNGSTTTTLPYTAVNGYYQQ</sequence>
<dbReference type="Proteomes" id="UP000887577">
    <property type="component" value="Unplaced"/>
</dbReference>
<dbReference type="AlphaFoldDB" id="A0A914YX17"/>
<name>A0A914YX17_9BILA</name>
<organism evidence="2 3">
    <name type="scientific">Panagrolaimus superbus</name>
    <dbReference type="NCBI Taxonomy" id="310955"/>
    <lineage>
        <taxon>Eukaryota</taxon>
        <taxon>Metazoa</taxon>
        <taxon>Ecdysozoa</taxon>
        <taxon>Nematoda</taxon>
        <taxon>Chromadorea</taxon>
        <taxon>Rhabditida</taxon>
        <taxon>Tylenchina</taxon>
        <taxon>Panagrolaimomorpha</taxon>
        <taxon>Panagrolaimoidea</taxon>
        <taxon>Panagrolaimidae</taxon>
        <taxon>Panagrolaimus</taxon>
    </lineage>
</organism>
<dbReference type="WBParaSite" id="PSU_v2.g4650.t1">
    <property type="protein sequence ID" value="PSU_v2.g4650.t1"/>
    <property type="gene ID" value="PSU_v2.g4650"/>
</dbReference>
<protein>
    <submittedName>
        <fullName evidence="3">Uncharacterized protein</fullName>
    </submittedName>
</protein>
<feature type="compositionally biased region" description="Acidic residues" evidence="1">
    <location>
        <begin position="26"/>
        <end position="35"/>
    </location>
</feature>
<evidence type="ECO:0000313" key="2">
    <source>
        <dbReference type="Proteomes" id="UP000887577"/>
    </source>
</evidence>
<proteinExistence type="predicted"/>
<accession>A0A914YX17</accession>
<feature type="region of interest" description="Disordered" evidence="1">
    <location>
        <begin position="22"/>
        <end position="51"/>
    </location>
</feature>
<reference evidence="3" key="1">
    <citation type="submission" date="2022-11" db="UniProtKB">
        <authorList>
            <consortium name="WormBaseParasite"/>
        </authorList>
    </citation>
    <scope>IDENTIFICATION</scope>
</reference>
<evidence type="ECO:0000256" key="1">
    <source>
        <dbReference type="SAM" id="MobiDB-lite"/>
    </source>
</evidence>